<dbReference type="PANTHER" id="PTHR12304">
    <property type="entry name" value="INOSINE-URIDINE PREFERRING NUCLEOSIDE HYDROLASE"/>
    <property type="match status" value="1"/>
</dbReference>
<sequence>MKDRISTMERIILDVDSAGDDILAVLFAAANPNVKLEAVTTCTGAAGPIEQVTNVVLNTLSLAGRDDIPVHAGAWRPIVGHSRADMEAPVHFEKTLTARFGDRLKKFNPPASKPKRDATPGHAVDFIIKTVMANPGQITLVTTGPLTNAAMALLQESRLAGALKRLLVLGGTFTTPGNITPVTEYNIWADPEASRIVLNAEVDKILVPLDICEDNRVATSMLTRDDIADMQAKSKDNPVLDMIADVFPIYIDIWREFFGLVGFPLDDVITVALAFDPELSTLTEPLFVDVLIDGRVSRGQTVAYRGFQILPGGGPKTTRIGTDLEGRRFLDMFKETIARYERTA</sequence>
<dbReference type="InterPro" id="IPR036452">
    <property type="entry name" value="Ribo_hydro-like"/>
</dbReference>
<name>A0A1C2EE64_9HYPH</name>
<dbReference type="Gene3D" id="3.90.245.10">
    <property type="entry name" value="Ribonucleoside hydrolase-like"/>
    <property type="match status" value="1"/>
</dbReference>
<feature type="domain" description="Inosine/uridine-preferring nucleoside hydrolase" evidence="3">
    <location>
        <begin position="11"/>
        <end position="330"/>
    </location>
</feature>
<dbReference type="Proteomes" id="UP000094412">
    <property type="component" value="Unassembled WGS sequence"/>
</dbReference>
<evidence type="ECO:0000313" key="5">
    <source>
        <dbReference type="Proteomes" id="UP000094412"/>
    </source>
</evidence>
<evidence type="ECO:0000313" key="4">
    <source>
        <dbReference type="EMBL" id="OCX25319.1"/>
    </source>
</evidence>
<dbReference type="GO" id="GO:0006152">
    <property type="term" value="P:purine nucleoside catabolic process"/>
    <property type="evidence" value="ECO:0007669"/>
    <property type="project" value="TreeGrafter"/>
</dbReference>
<organism evidence="4 5">
    <name type="scientific">Mesorhizobium hungaricum</name>
    <dbReference type="NCBI Taxonomy" id="1566387"/>
    <lineage>
        <taxon>Bacteria</taxon>
        <taxon>Pseudomonadati</taxon>
        <taxon>Pseudomonadota</taxon>
        <taxon>Alphaproteobacteria</taxon>
        <taxon>Hyphomicrobiales</taxon>
        <taxon>Phyllobacteriaceae</taxon>
        <taxon>Mesorhizobium</taxon>
    </lineage>
</organism>
<keyword evidence="1 4" id="KW-0378">Hydrolase</keyword>
<evidence type="ECO:0000256" key="1">
    <source>
        <dbReference type="ARBA" id="ARBA00022801"/>
    </source>
</evidence>
<dbReference type="Pfam" id="PF01156">
    <property type="entry name" value="IU_nuc_hydro"/>
    <property type="match status" value="1"/>
</dbReference>
<evidence type="ECO:0000259" key="3">
    <source>
        <dbReference type="Pfam" id="PF01156"/>
    </source>
</evidence>
<dbReference type="EMBL" id="MDEO01000017">
    <property type="protein sequence ID" value="OCX25319.1"/>
    <property type="molecule type" value="Genomic_DNA"/>
</dbReference>
<dbReference type="STRING" id="1566387.QV13_00580"/>
<evidence type="ECO:0000256" key="2">
    <source>
        <dbReference type="ARBA" id="ARBA00023295"/>
    </source>
</evidence>
<accession>A0A1C2EE64</accession>
<dbReference type="GO" id="GO:0008477">
    <property type="term" value="F:purine nucleosidase activity"/>
    <property type="evidence" value="ECO:0007669"/>
    <property type="project" value="TreeGrafter"/>
</dbReference>
<protein>
    <submittedName>
        <fullName evidence="4">Nucleoside hydrolase</fullName>
    </submittedName>
</protein>
<dbReference type="GO" id="GO:0005829">
    <property type="term" value="C:cytosol"/>
    <property type="evidence" value="ECO:0007669"/>
    <property type="project" value="TreeGrafter"/>
</dbReference>
<gene>
    <name evidence="4" type="ORF">QV13_00580</name>
</gene>
<dbReference type="AlphaFoldDB" id="A0A1C2EE64"/>
<dbReference type="PANTHER" id="PTHR12304:SF4">
    <property type="entry name" value="URIDINE NUCLEOSIDASE"/>
    <property type="match status" value="1"/>
</dbReference>
<dbReference type="InterPro" id="IPR001910">
    <property type="entry name" value="Inosine/uridine_hydrolase_dom"/>
</dbReference>
<dbReference type="SUPFAM" id="SSF53590">
    <property type="entry name" value="Nucleoside hydrolase"/>
    <property type="match status" value="1"/>
</dbReference>
<dbReference type="InterPro" id="IPR023186">
    <property type="entry name" value="IUNH"/>
</dbReference>
<proteinExistence type="predicted"/>
<reference evidence="4 5" key="1">
    <citation type="submission" date="2016-08" db="EMBL/GenBank/DDBJ databases">
        <title>Whole genome sequence of Mesorhizobium sp. strain UASWS1009 isolated from industrial sewage.</title>
        <authorList>
            <person name="Crovadore J."/>
            <person name="Calmin G."/>
            <person name="Chablais R."/>
            <person name="Cochard B."/>
            <person name="Lefort F."/>
        </authorList>
    </citation>
    <scope>NUCLEOTIDE SEQUENCE [LARGE SCALE GENOMIC DNA]</scope>
    <source>
        <strain evidence="4 5">UASWS1009</strain>
    </source>
</reference>
<comment type="caution">
    <text evidence="4">The sequence shown here is derived from an EMBL/GenBank/DDBJ whole genome shotgun (WGS) entry which is preliminary data.</text>
</comment>
<keyword evidence="5" id="KW-1185">Reference proteome</keyword>
<keyword evidence="2" id="KW-0326">Glycosidase</keyword>